<comment type="catalytic activity">
    <reaction evidence="7">
        <text>pyruvate + acetyl-CoA + H2O = (3R)-citramalate + CoA + H(+)</text>
        <dbReference type="Rhea" id="RHEA:19045"/>
        <dbReference type="ChEBI" id="CHEBI:15361"/>
        <dbReference type="ChEBI" id="CHEBI:15377"/>
        <dbReference type="ChEBI" id="CHEBI:15378"/>
        <dbReference type="ChEBI" id="CHEBI:30934"/>
        <dbReference type="ChEBI" id="CHEBI:57287"/>
        <dbReference type="ChEBI" id="CHEBI:57288"/>
        <dbReference type="EC" id="2.3.3.21"/>
    </reaction>
</comment>
<dbReference type="Pfam" id="PF22617">
    <property type="entry name" value="HCS_D2"/>
    <property type="match status" value="1"/>
</dbReference>
<evidence type="ECO:0000256" key="5">
    <source>
        <dbReference type="ARBA" id="ARBA00022679"/>
    </source>
</evidence>
<evidence type="ECO:0000256" key="4">
    <source>
        <dbReference type="ARBA" id="ARBA00022624"/>
    </source>
</evidence>
<reference evidence="11 12" key="1">
    <citation type="submission" date="2016-09" db="EMBL/GenBank/DDBJ databases">
        <title>Draft genome sequence for the type strain of Desulfuribacillus alkaliarsenatis AHT28, an obligately anaerobic, sulfidogenic bacterium isolated from Russian soda lake sediments.</title>
        <authorList>
            <person name="Abin C.A."/>
            <person name="Hollibaugh J.T."/>
        </authorList>
    </citation>
    <scope>NUCLEOTIDE SEQUENCE [LARGE SCALE GENOMIC DNA]</scope>
    <source>
        <strain evidence="11 12">AHT28</strain>
    </source>
</reference>
<dbReference type="Gene3D" id="3.30.160.270">
    <property type="match status" value="1"/>
</dbReference>
<dbReference type="EC" id="2.3.3.21" evidence="8"/>
<comment type="pathway">
    <text evidence="1">Amino-acid biosynthesis; L-isoleucine biosynthesis; 2-oxobutanoate from pyruvate: step 1/3.</text>
</comment>
<evidence type="ECO:0000256" key="6">
    <source>
        <dbReference type="ARBA" id="ARBA00023304"/>
    </source>
</evidence>
<organism evidence="11 12">
    <name type="scientific">Desulfuribacillus alkaliarsenatis</name>
    <dbReference type="NCBI Taxonomy" id="766136"/>
    <lineage>
        <taxon>Bacteria</taxon>
        <taxon>Bacillati</taxon>
        <taxon>Bacillota</taxon>
        <taxon>Desulfuribacillia</taxon>
        <taxon>Desulfuribacillales</taxon>
        <taxon>Desulfuribacillaceae</taxon>
        <taxon>Desulfuribacillus</taxon>
    </lineage>
</organism>
<comment type="caution">
    <text evidence="11">The sequence shown here is derived from an EMBL/GenBank/DDBJ whole genome shotgun (WGS) entry which is preliminary data.</text>
</comment>
<evidence type="ECO:0000256" key="3">
    <source>
        <dbReference type="ARBA" id="ARBA00022605"/>
    </source>
</evidence>
<dbReference type="GO" id="GO:0009098">
    <property type="term" value="P:L-leucine biosynthetic process"/>
    <property type="evidence" value="ECO:0007669"/>
    <property type="project" value="InterPro"/>
</dbReference>
<evidence type="ECO:0000256" key="7">
    <source>
        <dbReference type="ARBA" id="ARBA00048263"/>
    </source>
</evidence>
<evidence type="ECO:0000313" key="12">
    <source>
        <dbReference type="Proteomes" id="UP000094296"/>
    </source>
</evidence>
<evidence type="ECO:0000256" key="9">
    <source>
        <dbReference type="RuleBase" id="RU003523"/>
    </source>
</evidence>
<dbReference type="UniPathway" id="UPA00047">
    <property type="reaction ID" value="UER00066"/>
</dbReference>
<keyword evidence="6" id="KW-0100">Branched-chain amino acid biosynthesis</keyword>
<name>A0A1E5G4Z3_9FIRM</name>
<dbReference type="Gene3D" id="3.20.20.70">
    <property type="entry name" value="Aldolase class I"/>
    <property type="match status" value="1"/>
</dbReference>
<evidence type="ECO:0000259" key="10">
    <source>
        <dbReference type="PROSITE" id="PS50991"/>
    </source>
</evidence>
<dbReference type="InterPro" id="IPR002034">
    <property type="entry name" value="AIPM/Hcit_synth_CS"/>
</dbReference>
<proteinExistence type="inferred from homology"/>
<dbReference type="STRING" id="766136.BHF68_00680"/>
<dbReference type="PROSITE" id="PS50991">
    <property type="entry name" value="PYR_CT"/>
    <property type="match status" value="1"/>
</dbReference>
<dbReference type="InterPro" id="IPR054691">
    <property type="entry name" value="LeuA/HCS_post-cat"/>
</dbReference>
<dbReference type="Pfam" id="PF08502">
    <property type="entry name" value="LeuA_dimer"/>
    <property type="match status" value="1"/>
</dbReference>
<dbReference type="PANTHER" id="PTHR43538">
    <property type="entry name" value="ALPHA-IPM SYNTHASE/HOMOCITRATE SYNTHASE"/>
    <property type="match status" value="1"/>
</dbReference>
<dbReference type="RefSeq" id="WP_069641725.1">
    <property type="nucleotide sequence ID" value="NZ_MIJE01000001.1"/>
</dbReference>
<evidence type="ECO:0000256" key="1">
    <source>
        <dbReference type="ARBA" id="ARBA00004743"/>
    </source>
</evidence>
<dbReference type="InterPro" id="IPR036230">
    <property type="entry name" value="LeuA_allosteric_dom_sf"/>
</dbReference>
<dbReference type="PROSITE" id="PS00815">
    <property type="entry name" value="AIPM_HOMOCIT_SYNTH_1"/>
    <property type="match status" value="1"/>
</dbReference>
<dbReference type="Gene3D" id="1.10.238.260">
    <property type="match status" value="1"/>
</dbReference>
<dbReference type="SUPFAM" id="SSF110921">
    <property type="entry name" value="2-isopropylmalate synthase LeuA, allosteric (dimerisation) domain"/>
    <property type="match status" value="1"/>
</dbReference>
<dbReference type="GO" id="GO:0043714">
    <property type="term" value="F:(R)-citramalate synthase activity"/>
    <property type="evidence" value="ECO:0007669"/>
    <property type="project" value="UniProtKB-UniRule"/>
</dbReference>
<feature type="domain" description="Pyruvate carboxyltransferase" evidence="10">
    <location>
        <begin position="4"/>
        <end position="268"/>
    </location>
</feature>
<dbReference type="CDD" id="cd07941">
    <property type="entry name" value="DRE_TIM_LeuA3"/>
    <property type="match status" value="1"/>
</dbReference>
<dbReference type="OrthoDB" id="9804858at2"/>
<dbReference type="InterPro" id="IPR013785">
    <property type="entry name" value="Aldolase_TIM"/>
</dbReference>
<dbReference type="SMART" id="SM00917">
    <property type="entry name" value="LeuA_dimer"/>
    <property type="match status" value="1"/>
</dbReference>
<keyword evidence="4" id="KW-0412">Isoleucine biosynthesis</keyword>
<protein>
    <recommendedName>
        <fullName evidence="8">Citramalate synthase</fullName>
        <ecNumber evidence="8">2.3.3.21</ecNumber>
    </recommendedName>
</protein>
<keyword evidence="12" id="KW-1185">Reference proteome</keyword>
<dbReference type="Pfam" id="PF00682">
    <property type="entry name" value="HMGL-like"/>
    <property type="match status" value="1"/>
</dbReference>
<keyword evidence="3" id="KW-0028">Amino-acid biosynthesis</keyword>
<evidence type="ECO:0000256" key="8">
    <source>
        <dbReference type="NCBIfam" id="TIGR00977"/>
    </source>
</evidence>
<dbReference type="EMBL" id="MIJE01000001">
    <property type="protein sequence ID" value="OEF98233.1"/>
    <property type="molecule type" value="Genomic_DNA"/>
</dbReference>
<dbReference type="GO" id="GO:0003852">
    <property type="term" value="F:2-isopropylmalate synthase activity"/>
    <property type="evidence" value="ECO:0007669"/>
    <property type="project" value="InterPro"/>
</dbReference>
<dbReference type="InterPro" id="IPR000891">
    <property type="entry name" value="PYR_CT"/>
</dbReference>
<sequence>MKNVYIYDTTLRDGTQGEGISFSSEDKLKVAKKLDSLGVAYIEGGWPGSNPKDLEFFKQASKASFKNAKLTAFGSTRRAFCSPADDSNLNFLIESGAKAIAIFGKTWDFQVIEALRTTLEENLKMIEDSVAYLKSNSLEVIFDAEHFFDGYKANPEYAIEALKAAERGGADCLALCDTNGGSLPHEIEDIVAKVKQALTTPIGIHAHNDGELAVANSIAAVRAGATQVQGTMNGFGERCGNANLCSIIPNLQLKSDYNCIGDNIKYLTEASRYISEIANVVHHSNQPFVGRSAFTHKGGMHVSAILKNAKTYEHIEPETVGNQRRVLMSELAGQSNVLFKAKELGLDVSKEHPETKTIINEIKELEHQGYQFEAAEASFELLLRKAFSEVKEIIALDSFKLIIEKRGDQKVTSDAIVKLKINGSGTTSITADDGNGPVNALDNALRKTLEDIYPTLKDVYLTDYKVRVIDEKDGTAAKIRVLIESSDGETNWSTVGVSENIIDASWQALTDSYRYALLGKEDEAIIDNTQLERKGILNH</sequence>
<dbReference type="SUPFAM" id="SSF51569">
    <property type="entry name" value="Aldolase"/>
    <property type="match status" value="1"/>
</dbReference>
<evidence type="ECO:0000313" key="11">
    <source>
        <dbReference type="EMBL" id="OEF98233.1"/>
    </source>
</evidence>
<evidence type="ECO:0000256" key="2">
    <source>
        <dbReference type="ARBA" id="ARBA00006154"/>
    </source>
</evidence>
<accession>A0A1E5G4Z3</accession>
<dbReference type="Proteomes" id="UP000094296">
    <property type="component" value="Unassembled WGS sequence"/>
</dbReference>
<dbReference type="NCBIfam" id="TIGR00977">
    <property type="entry name" value="citramal_synth"/>
    <property type="match status" value="1"/>
</dbReference>
<dbReference type="PANTHER" id="PTHR43538:SF1">
    <property type="entry name" value="(R)-CITRAMALATE SYNTHASE"/>
    <property type="match status" value="1"/>
</dbReference>
<gene>
    <name evidence="11" type="ORF">BHF68_00680</name>
</gene>
<dbReference type="AlphaFoldDB" id="A0A1E5G4Z3"/>
<comment type="similarity">
    <text evidence="2 9">Belongs to the alpha-IPM synthase/homocitrate synthase family.</text>
</comment>
<dbReference type="InterPro" id="IPR013709">
    <property type="entry name" value="2-isopropylmalate_synth_dimer"/>
</dbReference>
<dbReference type="GO" id="GO:0009097">
    <property type="term" value="P:isoleucine biosynthetic process"/>
    <property type="evidence" value="ECO:0007669"/>
    <property type="project" value="UniProtKB-UniRule"/>
</dbReference>
<dbReference type="InterPro" id="IPR005675">
    <property type="entry name" value="Citramal_synthase"/>
</dbReference>
<keyword evidence="5 9" id="KW-0808">Transferase</keyword>